<evidence type="ECO:0000313" key="1">
    <source>
        <dbReference type="EMBL" id="KAG2454882.1"/>
    </source>
</evidence>
<dbReference type="EMBL" id="JAEHOD010000001">
    <property type="protein sequence ID" value="KAG2454882.1"/>
    <property type="molecule type" value="Genomic_DNA"/>
</dbReference>
<keyword evidence="2" id="KW-1185">Reference proteome</keyword>
<gene>
    <name evidence="1" type="ORF">HYH02_000713</name>
</gene>
<reference evidence="1" key="1">
    <citation type="journal article" date="2020" name="bioRxiv">
        <title>Comparative genomics of Chlamydomonas.</title>
        <authorList>
            <person name="Craig R.J."/>
            <person name="Hasan A.R."/>
            <person name="Ness R.W."/>
            <person name="Keightley P.D."/>
        </authorList>
    </citation>
    <scope>NUCLEOTIDE SEQUENCE</scope>
    <source>
        <strain evidence="1">CCAP 11/173</strain>
    </source>
</reference>
<evidence type="ECO:0000313" key="2">
    <source>
        <dbReference type="Proteomes" id="UP000613740"/>
    </source>
</evidence>
<comment type="caution">
    <text evidence="1">The sequence shown here is derived from an EMBL/GenBank/DDBJ whole genome shotgun (WGS) entry which is preliminary data.</text>
</comment>
<protein>
    <submittedName>
        <fullName evidence="1">Uncharacterized protein</fullName>
    </submittedName>
</protein>
<dbReference type="Proteomes" id="UP000613740">
    <property type="component" value="Unassembled WGS sequence"/>
</dbReference>
<proteinExistence type="predicted"/>
<dbReference type="AlphaFoldDB" id="A0A836BCW4"/>
<organism evidence="1 2">
    <name type="scientific">Chlamydomonas schloesseri</name>
    <dbReference type="NCBI Taxonomy" id="2026947"/>
    <lineage>
        <taxon>Eukaryota</taxon>
        <taxon>Viridiplantae</taxon>
        <taxon>Chlorophyta</taxon>
        <taxon>core chlorophytes</taxon>
        <taxon>Chlorophyceae</taxon>
        <taxon>CS clade</taxon>
        <taxon>Chlamydomonadales</taxon>
        <taxon>Chlamydomonadaceae</taxon>
        <taxon>Chlamydomonas</taxon>
    </lineage>
</organism>
<accession>A0A836BCW4</accession>
<dbReference type="OrthoDB" id="10337932at2759"/>
<name>A0A836BCW4_9CHLO</name>
<sequence length="170" mass="18084">MPSAALDQQAGKENRWGGWFRILPPTTPSATLTLGICAGCGQNVVDKGYYVGTGFALTFTNYNEGFSTITVKPLPAGDTATIGGMQVYLSFIAPPSLNPGSFKTFTDYGPPITPDAPLTTFPATFFANAKDNVTYKDGSTTITVPYNSVNPATGLFFALHFDVETYCKAP</sequence>